<proteinExistence type="predicted"/>
<dbReference type="Pfam" id="PF22934">
    <property type="entry name" value="SPRTN_ZBD"/>
    <property type="match status" value="1"/>
</dbReference>
<feature type="domain" description="Spartan-like zinc binding" evidence="2">
    <location>
        <begin position="134"/>
        <end position="181"/>
    </location>
</feature>
<evidence type="ECO:0000256" key="1">
    <source>
        <dbReference type="SAM" id="MobiDB-lite"/>
    </source>
</evidence>
<organism evidence="3">
    <name type="scientific">Octopus bimaculoides</name>
    <name type="common">California two-spotted octopus</name>
    <dbReference type="NCBI Taxonomy" id="37653"/>
    <lineage>
        <taxon>Eukaryota</taxon>
        <taxon>Metazoa</taxon>
        <taxon>Spiralia</taxon>
        <taxon>Lophotrochozoa</taxon>
        <taxon>Mollusca</taxon>
        <taxon>Cephalopoda</taxon>
        <taxon>Coleoidea</taxon>
        <taxon>Octopodiformes</taxon>
        <taxon>Octopoda</taxon>
        <taxon>Incirrata</taxon>
        <taxon>Octopodidae</taxon>
        <taxon>Octopus</taxon>
    </lineage>
</organism>
<feature type="compositionally biased region" description="Low complexity" evidence="1">
    <location>
        <begin position="26"/>
        <end position="37"/>
    </location>
</feature>
<accession>A0A0L8IF26</accession>
<dbReference type="STRING" id="37653.A0A0L8IF26"/>
<feature type="compositionally biased region" description="Polar residues" evidence="1">
    <location>
        <begin position="11"/>
        <end position="25"/>
    </location>
</feature>
<evidence type="ECO:0000259" key="2">
    <source>
        <dbReference type="Pfam" id="PF22934"/>
    </source>
</evidence>
<name>A0A0L8IF26_OCTBM</name>
<feature type="compositionally biased region" description="Basic and acidic residues" evidence="1">
    <location>
        <begin position="44"/>
        <end position="53"/>
    </location>
</feature>
<feature type="region of interest" description="Disordered" evidence="1">
    <location>
        <begin position="1"/>
        <end position="125"/>
    </location>
</feature>
<sequence>MKKPASPPGSDFSSDNSDLTLSPSWGSNFDFFGSSDFSTDEEPDKFASNEKTKMKVPKAAKSVTPLMENKTPKTTARVKPVTLPKENRSQGKSVTPPKENRSPKTSSPVRLSKENRSAESSSKTATMKKKIIKKYKWQCYGACQNEAPMFGRIERLINRPPNTSEKWFLLHEKNCGGSFVRFD</sequence>
<dbReference type="EMBL" id="KQ415849">
    <property type="protein sequence ID" value="KOG00102.1"/>
    <property type="molecule type" value="Genomic_DNA"/>
</dbReference>
<dbReference type="OrthoDB" id="5236983at2759"/>
<gene>
    <name evidence="3" type="ORF">OCBIM_22008006mg</name>
</gene>
<reference evidence="3" key="1">
    <citation type="submission" date="2015-07" db="EMBL/GenBank/DDBJ databases">
        <title>MeaNS - Measles Nucleotide Surveillance Program.</title>
        <authorList>
            <person name="Tran T."/>
            <person name="Druce J."/>
        </authorList>
    </citation>
    <scope>NUCLEOTIDE SEQUENCE</scope>
    <source>
        <strain evidence="3">UCB-OBI-ISO-001</strain>
        <tissue evidence="3">Gonad</tissue>
    </source>
</reference>
<evidence type="ECO:0000313" key="3">
    <source>
        <dbReference type="EMBL" id="KOG00102.1"/>
    </source>
</evidence>
<dbReference type="InterPro" id="IPR055220">
    <property type="entry name" value="SPRTN_ZBD"/>
</dbReference>
<protein>
    <recommendedName>
        <fullName evidence="2">Spartan-like zinc binding domain-containing protein</fullName>
    </recommendedName>
</protein>
<dbReference type="AlphaFoldDB" id="A0A0L8IF26"/>